<keyword evidence="17" id="KW-1185">Reference proteome</keyword>
<evidence type="ECO:0000256" key="9">
    <source>
        <dbReference type="ARBA" id="ARBA00022692"/>
    </source>
</evidence>
<feature type="transmembrane region" description="Helical" evidence="15">
    <location>
        <begin position="99"/>
        <end position="123"/>
    </location>
</feature>
<dbReference type="InterPro" id="IPR014312">
    <property type="entry name" value="Succ_DH_anchor"/>
</dbReference>
<evidence type="ECO:0000256" key="4">
    <source>
        <dbReference type="ARBA" id="ARBA00005163"/>
    </source>
</evidence>
<comment type="pathway">
    <text evidence="4">Carbohydrate metabolism; tricarboxylic acid cycle.</text>
</comment>
<sequence length="131" mass="13589">MSLRTPMARALGNGSAKSGVAHWTSQRVSAIALALLALWFVTALLRMPDFAYATVLAWIGAPVNAVLLVLLTGTAALHAFLGVQVVIEDYVHGGLKVGALLLAAFLHVVVAAFGIFAVLRIAFAGVGPLTV</sequence>
<evidence type="ECO:0000256" key="12">
    <source>
        <dbReference type="ARBA" id="ARBA00022989"/>
    </source>
</evidence>
<evidence type="ECO:0000256" key="14">
    <source>
        <dbReference type="ARBA" id="ARBA00023136"/>
    </source>
</evidence>
<evidence type="ECO:0000256" key="8">
    <source>
        <dbReference type="ARBA" id="ARBA00022617"/>
    </source>
</evidence>
<dbReference type="GO" id="GO:0006099">
    <property type="term" value="P:tricarboxylic acid cycle"/>
    <property type="evidence" value="ECO:0007669"/>
    <property type="project" value="UniProtKB-UniPathway"/>
</dbReference>
<reference evidence="16 17" key="1">
    <citation type="submission" date="2015-06" db="EMBL/GenBank/DDBJ databases">
        <title>A Comprehensive Approach to Explore the Metabolic and Phylogenetic Diversity of Bacterial Steroid Degradation in the Environment: Testosterone as an Example.</title>
        <authorList>
            <person name="Yang F.-C."/>
            <person name="Chen Y.-L."/>
            <person name="Yu C.-P."/>
            <person name="Tang S.-L."/>
            <person name="Wang P.-H."/>
            <person name="Ismail W."/>
            <person name="Wang C.-H."/>
            <person name="Yang C.-Y."/>
            <person name="Chiang Y.-R."/>
        </authorList>
    </citation>
    <scope>NUCLEOTIDE SEQUENCE [LARGE SCALE GENOMIC DNA]</scope>
    <source>
        <strain evidence="16 17">DSM 18526</strain>
    </source>
</reference>
<feature type="transmembrane region" description="Helical" evidence="15">
    <location>
        <begin position="63"/>
        <end position="87"/>
    </location>
</feature>
<comment type="function">
    <text evidence="2">Membrane-anchoring subunit of succinate dehydrogenase (SDH).</text>
</comment>
<evidence type="ECO:0000256" key="1">
    <source>
        <dbReference type="ARBA" id="ARBA00001971"/>
    </source>
</evidence>
<dbReference type="SUPFAM" id="SSF81343">
    <property type="entry name" value="Fumarate reductase respiratory complex transmembrane subunits"/>
    <property type="match status" value="1"/>
</dbReference>
<dbReference type="EMBL" id="CP011971">
    <property type="protein sequence ID" value="AMN47311.1"/>
    <property type="molecule type" value="Genomic_DNA"/>
</dbReference>
<dbReference type="InterPro" id="IPR000701">
    <property type="entry name" value="SuccDH_FuR_B_TM-su"/>
</dbReference>
<keyword evidence="6" id="KW-0813">Transport</keyword>
<evidence type="ECO:0000256" key="6">
    <source>
        <dbReference type="ARBA" id="ARBA00022448"/>
    </source>
</evidence>
<evidence type="ECO:0000256" key="3">
    <source>
        <dbReference type="ARBA" id="ARBA00004141"/>
    </source>
</evidence>
<dbReference type="GO" id="GO:0046872">
    <property type="term" value="F:metal ion binding"/>
    <property type="evidence" value="ECO:0007669"/>
    <property type="project" value="UniProtKB-KW"/>
</dbReference>
<dbReference type="Pfam" id="PF01127">
    <property type="entry name" value="Sdh_cyt"/>
    <property type="match status" value="1"/>
</dbReference>
<evidence type="ECO:0000313" key="17">
    <source>
        <dbReference type="Proteomes" id="UP000070250"/>
    </source>
</evidence>
<evidence type="ECO:0000313" key="16">
    <source>
        <dbReference type="EMBL" id="AMN47311.1"/>
    </source>
</evidence>
<keyword evidence="8" id="KW-0349">Heme</keyword>
<evidence type="ECO:0000256" key="11">
    <source>
        <dbReference type="ARBA" id="ARBA00022982"/>
    </source>
</evidence>
<keyword evidence="13" id="KW-0408">Iron</keyword>
<evidence type="ECO:0000256" key="10">
    <source>
        <dbReference type="ARBA" id="ARBA00022723"/>
    </source>
</evidence>
<keyword evidence="12 15" id="KW-1133">Transmembrane helix</keyword>
<protein>
    <recommendedName>
        <fullName evidence="5">Succinate dehydrogenase hydrophobic membrane anchor subunit</fullName>
    </recommendedName>
</protein>
<evidence type="ECO:0000256" key="15">
    <source>
        <dbReference type="SAM" id="Phobius"/>
    </source>
</evidence>
<dbReference type="KEGG" id="sdf:ACG33_09430"/>
<accession>A0A127FCG4</accession>
<keyword evidence="11" id="KW-0249">Electron transport</keyword>
<keyword evidence="9 15" id="KW-0812">Transmembrane</keyword>
<dbReference type="AlphaFoldDB" id="A0A127FCG4"/>
<name>A0A127FCG4_STEDE</name>
<dbReference type="PATRIC" id="fig|465721.4.peg.2003"/>
<dbReference type="Gene3D" id="1.20.1300.10">
    <property type="entry name" value="Fumarate reductase/succinate dehydrogenase, transmembrane subunit"/>
    <property type="match status" value="1"/>
</dbReference>
<dbReference type="OrthoDB" id="9809280at2"/>
<comment type="subcellular location">
    <subcellularLocation>
        <location evidence="3">Membrane</location>
        <topology evidence="3">Multi-pass membrane protein</topology>
    </subcellularLocation>
</comment>
<organism evidence="16 17">
    <name type="scientific">Steroidobacter denitrificans</name>
    <dbReference type="NCBI Taxonomy" id="465721"/>
    <lineage>
        <taxon>Bacteria</taxon>
        <taxon>Pseudomonadati</taxon>
        <taxon>Pseudomonadota</taxon>
        <taxon>Gammaproteobacteria</taxon>
        <taxon>Steroidobacterales</taxon>
        <taxon>Steroidobacteraceae</taxon>
        <taxon>Steroidobacter</taxon>
    </lineage>
</organism>
<comment type="cofactor">
    <cofactor evidence="1">
        <name>heme</name>
        <dbReference type="ChEBI" id="CHEBI:30413"/>
    </cofactor>
</comment>
<keyword evidence="7" id="KW-0816">Tricarboxylic acid cycle</keyword>
<dbReference type="UniPathway" id="UPA00223"/>
<dbReference type="GO" id="GO:0020037">
    <property type="term" value="F:heme binding"/>
    <property type="evidence" value="ECO:0007669"/>
    <property type="project" value="InterPro"/>
</dbReference>
<dbReference type="STRING" id="465721.ACG33_09430"/>
<dbReference type="Proteomes" id="UP000070250">
    <property type="component" value="Chromosome"/>
</dbReference>
<dbReference type="NCBIfam" id="TIGR02968">
    <property type="entry name" value="succ_dehyd_anc"/>
    <property type="match status" value="1"/>
</dbReference>
<dbReference type="CDD" id="cd03495">
    <property type="entry name" value="SQR_TypeC_SdhD_like"/>
    <property type="match status" value="1"/>
</dbReference>
<evidence type="ECO:0000256" key="13">
    <source>
        <dbReference type="ARBA" id="ARBA00023004"/>
    </source>
</evidence>
<dbReference type="RefSeq" id="WP_066920664.1">
    <property type="nucleotide sequence ID" value="NZ_CP011971.1"/>
</dbReference>
<dbReference type="GO" id="GO:0016020">
    <property type="term" value="C:membrane"/>
    <property type="evidence" value="ECO:0007669"/>
    <property type="project" value="UniProtKB-SubCell"/>
</dbReference>
<keyword evidence="10" id="KW-0479">Metal-binding</keyword>
<gene>
    <name evidence="16" type="ORF">ACG33_09430</name>
</gene>
<evidence type="ECO:0000256" key="5">
    <source>
        <dbReference type="ARBA" id="ARBA00019425"/>
    </source>
</evidence>
<evidence type="ECO:0000256" key="2">
    <source>
        <dbReference type="ARBA" id="ARBA00004050"/>
    </source>
</evidence>
<proteinExistence type="predicted"/>
<keyword evidence="14 15" id="KW-0472">Membrane</keyword>
<evidence type="ECO:0000256" key="7">
    <source>
        <dbReference type="ARBA" id="ARBA00022532"/>
    </source>
</evidence>
<dbReference type="InterPro" id="IPR034804">
    <property type="entry name" value="SQR/QFR_C/D"/>
</dbReference>